<comment type="caution">
    <text evidence="7">The sequence shown here is derived from an EMBL/GenBank/DDBJ whole genome shotgun (WGS) entry which is preliminary data.</text>
</comment>
<dbReference type="EMBL" id="QGML01001438">
    <property type="protein sequence ID" value="TVY89042.1"/>
    <property type="molecule type" value="Genomic_DNA"/>
</dbReference>
<comment type="similarity">
    <text evidence="2 6">Belongs to the cytochrome P450 family.</text>
</comment>
<keyword evidence="6" id="KW-0560">Oxidoreductase</keyword>
<feature type="binding site" description="axial binding residue" evidence="5">
    <location>
        <position position="481"/>
    </location>
    <ligand>
        <name>heme</name>
        <dbReference type="ChEBI" id="CHEBI:30413"/>
    </ligand>
    <ligandPart>
        <name>Fe</name>
        <dbReference type="ChEBI" id="CHEBI:18248"/>
    </ligandPart>
</feature>
<dbReference type="Proteomes" id="UP000315522">
    <property type="component" value="Unassembled WGS sequence"/>
</dbReference>
<evidence type="ECO:0000256" key="5">
    <source>
        <dbReference type="PIRSR" id="PIRSR602403-1"/>
    </source>
</evidence>
<evidence type="ECO:0000256" key="4">
    <source>
        <dbReference type="ARBA" id="ARBA00023004"/>
    </source>
</evidence>
<comment type="cofactor">
    <cofactor evidence="1 5">
        <name>heme</name>
        <dbReference type="ChEBI" id="CHEBI:30413"/>
    </cofactor>
</comment>
<reference evidence="7 8" key="1">
    <citation type="submission" date="2018-05" db="EMBL/GenBank/DDBJ databases">
        <title>Genome sequencing and assembly of the regulated plant pathogen Lachnellula willkommii and related sister species for the development of diagnostic species identification markers.</title>
        <authorList>
            <person name="Giroux E."/>
            <person name="Bilodeau G."/>
        </authorList>
    </citation>
    <scope>NUCLEOTIDE SEQUENCE [LARGE SCALE GENOMIC DNA]</scope>
    <source>
        <strain evidence="7 8">CBS 172.35</strain>
    </source>
</reference>
<dbReference type="InterPro" id="IPR017972">
    <property type="entry name" value="Cyt_P450_CS"/>
</dbReference>
<dbReference type="Gene3D" id="1.10.630.10">
    <property type="entry name" value="Cytochrome P450"/>
    <property type="match status" value="1"/>
</dbReference>
<evidence type="ECO:0000256" key="6">
    <source>
        <dbReference type="RuleBase" id="RU000461"/>
    </source>
</evidence>
<keyword evidence="3 5" id="KW-0479">Metal-binding</keyword>
<dbReference type="Pfam" id="PF00067">
    <property type="entry name" value="p450"/>
    <property type="match status" value="1"/>
</dbReference>
<evidence type="ECO:0000256" key="3">
    <source>
        <dbReference type="ARBA" id="ARBA00022723"/>
    </source>
</evidence>
<keyword evidence="4 5" id="KW-0408">Iron</keyword>
<accession>A0A559M7X2</accession>
<dbReference type="PRINTS" id="PR00465">
    <property type="entry name" value="EP450IV"/>
</dbReference>
<protein>
    <submittedName>
        <fullName evidence="7">Putative sterigmatocystin biosynthesis P450 monooxygenase</fullName>
    </submittedName>
</protein>
<keyword evidence="5 6" id="KW-0349">Heme</keyword>
<dbReference type="SUPFAM" id="SSF48264">
    <property type="entry name" value="Cytochrome P450"/>
    <property type="match status" value="1"/>
</dbReference>
<keyword evidence="8" id="KW-1185">Reference proteome</keyword>
<dbReference type="GO" id="GO:0020037">
    <property type="term" value="F:heme binding"/>
    <property type="evidence" value="ECO:0007669"/>
    <property type="project" value="InterPro"/>
</dbReference>
<dbReference type="PANTHER" id="PTHR24305:SF166">
    <property type="entry name" value="CYTOCHROME P450 12A4, MITOCHONDRIAL-RELATED"/>
    <property type="match status" value="1"/>
</dbReference>
<dbReference type="InterPro" id="IPR050121">
    <property type="entry name" value="Cytochrome_P450_monoxygenase"/>
</dbReference>
<dbReference type="GO" id="GO:0004497">
    <property type="term" value="F:monooxygenase activity"/>
    <property type="evidence" value="ECO:0007669"/>
    <property type="project" value="UniProtKB-KW"/>
</dbReference>
<dbReference type="AlphaFoldDB" id="A0A559M7X2"/>
<dbReference type="InterPro" id="IPR001128">
    <property type="entry name" value="Cyt_P450"/>
</dbReference>
<gene>
    <name evidence="7" type="primary">stcB_0</name>
    <name evidence="7" type="ORF">LAWI1_G006476</name>
</gene>
<organism evidence="7 8">
    <name type="scientific">Lachnellula willkommii</name>
    <dbReference type="NCBI Taxonomy" id="215461"/>
    <lineage>
        <taxon>Eukaryota</taxon>
        <taxon>Fungi</taxon>
        <taxon>Dikarya</taxon>
        <taxon>Ascomycota</taxon>
        <taxon>Pezizomycotina</taxon>
        <taxon>Leotiomycetes</taxon>
        <taxon>Helotiales</taxon>
        <taxon>Lachnaceae</taxon>
        <taxon>Lachnellula</taxon>
    </lineage>
</organism>
<dbReference type="PROSITE" id="PS00086">
    <property type="entry name" value="CYTOCHROME_P450"/>
    <property type="match status" value="1"/>
</dbReference>
<keyword evidence="6 7" id="KW-0503">Monooxygenase</keyword>
<dbReference type="PANTHER" id="PTHR24305">
    <property type="entry name" value="CYTOCHROME P450"/>
    <property type="match status" value="1"/>
</dbReference>
<dbReference type="GO" id="GO:0016705">
    <property type="term" value="F:oxidoreductase activity, acting on paired donors, with incorporation or reduction of molecular oxygen"/>
    <property type="evidence" value="ECO:0007669"/>
    <property type="project" value="InterPro"/>
</dbReference>
<evidence type="ECO:0000313" key="8">
    <source>
        <dbReference type="Proteomes" id="UP000315522"/>
    </source>
</evidence>
<name>A0A559M7X2_9HELO</name>
<evidence type="ECO:0000256" key="2">
    <source>
        <dbReference type="ARBA" id="ARBA00010617"/>
    </source>
</evidence>
<dbReference type="InterPro" id="IPR002403">
    <property type="entry name" value="Cyt_P450_E_grp-IV"/>
</dbReference>
<dbReference type="CDD" id="cd11059">
    <property type="entry name" value="CYP_fungal"/>
    <property type="match status" value="1"/>
</dbReference>
<evidence type="ECO:0000313" key="7">
    <source>
        <dbReference type="EMBL" id="TVY89042.1"/>
    </source>
</evidence>
<evidence type="ECO:0000256" key="1">
    <source>
        <dbReference type="ARBA" id="ARBA00001971"/>
    </source>
</evidence>
<dbReference type="PRINTS" id="PR00385">
    <property type="entry name" value="P450"/>
</dbReference>
<sequence>MLFLSIPALGLIALCFFIAYRFILYPAFLSPLSSIPNAHWTSPFSPLWILWTRYRCFENRSVHAAHLKYGSVIRLAPNELSINDVDGLRTVYAGGFEKGEWYSIFDNYGSVPCMFSAWHSRPHSARKRMISNVYSKSVLHSSPALARQAQAILYDRLLPILILASASNASTGIDIHEIWNSTTMDFITAYQFGLQNGSNFLQREAERRRWFSLYHSRKTYTFFNQELPQLTKFFKLLGIHLCPTWVDEPNRELEAWCKERCDATTASMNQTGKDSDVGNQPVVMEAMFAGIAKETKTKGDESVLNSTTLQYPELSIASEMIDHLAAGHETSGITLTYISWNLSRDLALQDKLRKELLTLCPNMLLASPTSTKSICNPKDLDSLPVLHAVIMETLRLHAAIPGSQPRVTPHPSCALGPYEDIPGGVRVQAQGHSVHRNAEVYPDPEQWDYMRWLDDENGYTEDQRKERDRWFWAFSSGGRMCVGSNFAMHEIKLVIAAVYSNFRTHIVNDDGIEQTDGYTVGPASNQLILRFEKV</sequence>
<dbReference type="GO" id="GO:0005506">
    <property type="term" value="F:iron ion binding"/>
    <property type="evidence" value="ECO:0007669"/>
    <property type="project" value="InterPro"/>
</dbReference>
<proteinExistence type="inferred from homology"/>
<dbReference type="InterPro" id="IPR036396">
    <property type="entry name" value="Cyt_P450_sf"/>
</dbReference>